<dbReference type="AlphaFoldDB" id="X0X7D8"/>
<dbReference type="InterPro" id="IPR058531">
    <property type="entry name" value="Baseplate_J_M"/>
</dbReference>
<evidence type="ECO:0000259" key="1">
    <source>
        <dbReference type="Pfam" id="PF04865"/>
    </source>
</evidence>
<feature type="non-terminal residue" evidence="3">
    <location>
        <position position="1"/>
    </location>
</feature>
<accession>X0X7D8</accession>
<dbReference type="PANTHER" id="PTHR37829">
    <property type="entry name" value="PHAGE-LIKE ELEMENT PBSX PROTEIN XKDT"/>
    <property type="match status" value="1"/>
</dbReference>
<protein>
    <submittedName>
        <fullName evidence="3">Uncharacterized protein</fullName>
    </submittedName>
</protein>
<gene>
    <name evidence="3" type="ORF">S01H1_54896</name>
</gene>
<evidence type="ECO:0000259" key="2">
    <source>
        <dbReference type="Pfam" id="PF26078"/>
    </source>
</evidence>
<dbReference type="EMBL" id="BARS01035647">
    <property type="protein sequence ID" value="GAG20901.1"/>
    <property type="molecule type" value="Genomic_DNA"/>
</dbReference>
<comment type="caution">
    <text evidence="3">The sequence shown here is derived from an EMBL/GenBank/DDBJ whole genome shotgun (WGS) entry which is preliminary data.</text>
</comment>
<organism evidence="3">
    <name type="scientific">marine sediment metagenome</name>
    <dbReference type="NCBI Taxonomy" id="412755"/>
    <lineage>
        <taxon>unclassified sequences</taxon>
        <taxon>metagenomes</taxon>
        <taxon>ecological metagenomes</taxon>
    </lineage>
</organism>
<name>X0X7D8_9ZZZZ</name>
<feature type="domain" description="Baseplate J-like central" evidence="2">
    <location>
        <begin position="149"/>
        <end position="213"/>
    </location>
</feature>
<dbReference type="Pfam" id="PF26078">
    <property type="entry name" value="Baseplate_J_M"/>
    <property type="match status" value="1"/>
</dbReference>
<dbReference type="InterPro" id="IPR006949">
    <property type="entry name" value="Barrel_Baseplate_J-like"/>
</dbReference>
<evidence type="ECO:0000313" key="3">
    <source>
        <dbReference type="EMBL" id="GAG20901.1"/>
    </source>
</evidence>
<sequence length="258" mass="27830">IFLQIFVSTASFKEVEIFGRKLTPLIEWGRLVGVGDPEPATQAILDIDLTVLSNGTLSSGTQFIGQLNGLTYITQQSYVITTPSETIEVVCVKSGIQGNLQSTDILAIANSIGVIEDEAVVNALTAAAIDAEKEENYRQRVVERFQLNPQGGALADYRIWAQDAPGVQQTYIYTGDPSDVLVYVEGDPDIYPDRVPDSALLLAVGSVIDFDPATGLSTRRSVTAVIDPVGDKSYTNIKAVILKSFDIFVTNLVISDIA</sequence>
<dbReference type="InterPro" id="IPR052399">
    <property type="entry name" value="Phage_Baseplate_Assmbl_Protein"/>
</dbReference>
<feature type="non-terminal residue" evidence="3">
    <location>
        <position position="258"/>
    </location>
</feature>
<reference evidence="3" key="1">
    <citation type="journal article" date="2014" name="Front. Microbiol.">
        <title>High frequency of phylogenetically diverse reductive dehalogenase-homologous genes in deep subseafloor sedimentary metagenomes.</title>
        <authorList>
            <person name="Kawai M."/>
            <person name="Futagami T."/>
            <person name="Toyoda A."/>
            <person name="Takaki Y."/>
            <person name="Nishi S."/>
            <person name="Hori S."/>
            <person name="Arai W."/>
            <person name="Tsubouchi T."/>
            <person name="Morono Y."/>
            <person name="Uchiyama I."/>
            <person name="Ito T."/>
            <person name="Fujiyama A."/>
            <person name="Inagaki F."/>
            <person name="Takami H."/>
        </authorList>
    </citation>
    <scope>NUCLEOTIDE SEQUENCE</scope>
    <source>
        <strain evidence="3">Expedition CK06-06</strain>
    </source>
</reference>
<dbReference type="Pfam" id="PF04865">
    <property type="entry name" value="Baseplate_J"/>
    <property type="match status" value="1"/>
</dbReference>
<proteinExistence type="predicted"/>
<dbReference type="PANTHER" id="PTHR37829:SF3">
    <property type="entry name" value="PROTEIN JAYE-RELATED"/>
    <property type="match status" value="1"/>
</dbReference>
<feature type="domain" description="Baseplate protein J-like barrel" evidence="1">
    <location>
        <begin position="56"/>
        <end position="123"/>
    </location>
</feature>